<evidence type="ECO:0000256" key="3">
    <source>
        <dbReference type="ARBA" id="ARBA00022692"/>
    </source>
</evidence>
<keyword evidence="6" id="KW-0813">Transport</keyword>
<dbReference type="GO" id="GO:0006857">
    <property type="term" value="P:oligopeptide transport"/>
    <property type="evidence" value="ECO:0007669"/>
    <property type="project" value="InterPro"/>
</dbReference>
<dbReference type="PANTHER" id="PTHR11654">
    <property type="entry name" value="OLIGOPEPTIDE TRANSPORTER-RELATED"/>
    <property type="match status" value="1"/>
</dbReference>
<evidence type="ECO:0000256" key="6">
    <source>
        <dbReference type="RuleBase" id="RU003755"/>
    </source>
</evidence>
<feature type="transmembrane region" description="Helical" evidence="7">
    <location>
        <begin position="208"/>
        <end position="227"/>
    </location>
</feature>
<feature type="transmembrane region" description="Helical" evidence="7">
    <location>
        <begin position="135"/>
        <end position="157"/>
    </location>
</feature>
<name>A0A7S2PL86_9STRA</name>
<comment type="subcellular location">
    <subcellularLocation>
        <location evidence="1 6">Membrane</location>
        <topology evidence="1 6">Multi-pass membrane protein</topology>
    </subcellularLocation>
</comment>
<feature type="transmembrane region" description="Helical" evidence="7">
    <location>
        <begin position="389"/>
        <end position="408"/>
    </location>
</feature>
<dbReference type="AlphaFoldDB" id="A0A7S2PL86"/>
<accession>A0A7S2PL86</accession>
<reference evidence="8" key="1">
    <citation type="submission" date="2021-01" db="EMBL/GenBank/DDBJ databases">
        <authorList>
            <person name="Corre E."/>
            <person name="Pelletier E."/>
            <person name="Niang G."/>
            <person name="Scheremetjew M."/>
            <person name="Finn R."/>
            <person name="Kale V."/>
            <person name="Holt S."/>
            <person name="Cochrane G."/>
            <person name="Meng A."/>
            <person name="Brown T."/>
            <person name="Cohen L."/>
        </authorList>
    </citation>
    <scope>NUCLEOTIDE SEQUENCE</scope>
    <source>
        <strain evidence="8">B650</strain>
    </source>
</reference>
<dbReference type="EMBL" id="HBGY01028478">
    <property type="protein sequence ID" value="CAD9603838.1"/>
    <property type="molecule type" value="Transcribed_RNA"/>
</dbReference>
<dbReference type="Gene3D" id="1.20.1250.20">
    <property type="entry name" value="MFS general substrate transporter like domains"/>
    <property type="match status" value="1"/>
</dbReference>
<dbReference type="SUPFAM" id="SSF103473">
    <property type="entry name" value="MFS general substrate transporter"/>
    <property type="match status" value="1"/>
</dbReference>
<keyword evidence="5 7" id="KW-0472">Membrane</keyword>
<dbReference type="GO" id="GO:0022857">
    <property type="term" value="F:transmembrane transporter activity"/>
    <property type="evidence" value="ECO:0007669"/>
    <property type="project" value="InterPro"/>
</dbReference>
<feature type="transmembrane region" description="Helical" evidence="7">
    <location>
        <begin position="233"/>
        <end position="254"/>
    </location>
</feature>
<sequence>MYTYANQTDDDRDRIFAADQENIFVIDDDDEHDCGNSACAAAYPQPQNAEDDVISTNDHQNPWSFFPSSVVAILLTETAEKFSYYGFRAILVLYLTKQLSFTESTAISLFAYMTSFATLMPLFGAVISDGYLGKYMTVLIFSSIYAVGIGILTGAAYASDVTFTFIGLFLICVGTGGIKPCVSPFGADQLHNVSRNDGANKQLVQKYFSYYYLGVNVGALASFLLMPSIRARFGFGAAFCSSASFMIFALVVFVSKKSEYVIIKPGDTNHLSMDADGMPRQGTKLTNVMRIYIRMAKTELISRIRCNRRGIYSRTNVNAGETDRVGDEDRDTTTQNGFHGVSQQEVTDAKEVLRVLPVLAAFPAFWMLYDQLGSVWTLQANNMNLHGVQPEQLGVLNPLLILVFIPLFDQHIYPWCQRRGWSIEPLRRMACGMLLIAISFFMSGVLEAAVEKGDIQANEVEAAGNNGDGDSYRIDIWWQVPQIIVISTAEILVSVTGLEFVYANSPHSMKSVIMAMYSLTFCIGDLFGGLFYSCLANVSRDLLLHICGLLMLVNLVVFKRFVESWWNKGASIAEQDKVKGRNIKEGTEIELPPLS</sequence>
<evidence type="ECO:0000256" key="7">
    <source>
        <dbReference type="SAM" id="Phobius"/>
    </source>
</evidence>
<keyword evidence="3 6" id="KW-0812">Transmembrane</keyword>
<proteinExistence type="inferred from homology"/>
<dbReference type="Pfam" id="PF00854">
    <property type="entry name" value="PTR2"/>
    <property type="match status" value="1"/>
</dbReference>
<gene>
    <name evidence="8" type="ORF">LDAN0321_LOCUS17598</name>
</gene>
<evidence type="ECO:0000256" key="1">
    <source>
        <dbReference type="ARBA" id="ARBA00004141"/>
    </source>
</evidence>
<dbReference type="PROSITE" id="PS01022">
    <property type="entry name" value="PTR2_1"/>
    <property type="match status" value="1"/>
</dbReference>
<evidence type="ECO:0000256" key="2">
    <source>
        <dbReference type="ARBA" id="ARBA00005982"/>
    </source>
</evidence>
<feature type="transmembrane region" description="Helical" evidence="7">
    <location>
        <begin position="542"/>
        <end position="562"/>
    </location>
</feature>
<evidence type="ECO:0000256" key="4">
    <source>
        <dbReference type="ARBA" id="ARBA00022989"/>
    </source>
</evidence>
<feature type="transmembrane region" description="Helical" evidence="7">
    <location>
        <begin position="109"/>
        <end position="128"/>
    </location>
</feature>
<feature type="transmembrane region" description="Helical" evidence="7">
    <location>
        <begin position="352"/>
        <end position="369"/>
    </location>
</feature>
<keyword evidence="4 7" id="KW-1133">Transmembrane helix</keyword>
<dbReference type="InterPro" id="IPR036259">
    <property type="entry name" value="MFS_trans_sf"/>
</dbReference>
<dbReference type="GO" id="GO:0016020">
    <property type="term" value="C:membrane"/>
    <property type="evidence" value="ECO:0007669"/>
    <property type="project" value="UniProtKB-SubCell"/>
</dbReference>
<dbReference type="PROSITE" id="PS01023">
    <property type="entry name" value="PTR2_2"/>
    <property type="match status" value="1"/>
</dbReference>
<evidence type="ECO:0000256" key="5">
    <source>
        <dbReference type="ARBA" id="ARBA00023136"/>
    </source>
</evidence>
<dbReference type="InterPro" id="IPR000109">
    <property type="entry name" value="POT_fam"/>
</dbReference>
<organism evidence="8">
    <name type="scientific">Leptocylindrus danicus</name>
    <dbReference type="NCBI Taxonomy" id="163516"/>
    <lineage>
        <taxon>Eukaryota</taxon>
        <taxon>Sar</taxon>
        <taxon>Stramenopiles</taxon>
        <taxon>Ochrophyta</taxon>
        <taxon>Bacillariophyta</taxon>
        <taxon>Coscinodiscophyceae</taxon>
        <taxon>Chaetocerotophycidae</taxon>
        <taxon>Leptocylindrales</taxon>
        <taxon>Leptocylindraceae</taxon>
        <taxon>Leptocylindrus</taxon>
    </lineage>
</organism>
<evidence type="ECO:0008006" key="9">
    <source>
        <dbReference type="Google" id="ProtNLM"/>
    </source>
</evidence>
<feature type="transmembrane region" description="Helical" evidence="7">
    <location>
        <begin position="429"/>
        <end position="450"/>
    </location>
</feature>
<dbReference type="InterPro" id="IPR018456">
    <property type="entry name" value="PTR2_symporter_CS"/>
</dbReference>
<evidence type="ECO:0000313" key="8">
    <source>
        <dbReference type="EMBL" id="CAD9603838.1"/>
    </source>
</evidence>
<protein>
    <recommendedName>
        <fullName evidence="9">Major facilitator superfamily (MFS) profile domain-containing protein</fullName>
    </recommendedName>
</protein>
<feature type="transmembrane region" description="Helical" evidence="7">
    <location>
        <begin position="163"/>
        <end position="187"/>
    </location>
</feature>
<comment type="similarity">
    <text evidence="2 6">Belongs to the major facilitator superfamily. Proton-dependent oligopeptide transporter (POT/PTR) (TC 2.A.17) family.</text>
</comment>
<feature type="transmembrane region" description="Helical" evidence="7">
    <location>
        <begin position="514"/>
        <end position="536"/>
    </location>
</feature>